<evidence type="ECO:0000256" key="6">
    <source>
        <dbReference type="SAM" id="Phobius"/>
    </source>
</evidence>
<feature type="transmembrane region" description="Helical" evidence="6">
    <location>
        <begin position="111"/>
        <end position="127"/>
    </location>
</feature>
<evidence type="ECO:0000256" key="2">
    <source>
        <dbReference type="ARBA" id="ARBA00005977"/>
    </source>
</evidence>
<evidence type="ECO:0000256" key="4">
    <source>
        <dbReference type="ARBA" id="ARBA00022989"/>
    </source>
</evidence>
<proteinExistence type="inferred from homology"/>
<accession>A0A2T9YR53</accession>
<comment type="subcellular location">
    <subcellularLocation>
        <location evidence="1">Membrane</location>
        <topology evidence="1">Multi-pass membrane protein</topology>
    </subcellularLocation>
</comment>
<feature type="transmembrane region" description="Helical" evidence="6">
    <location>
        <begin position="45"/>
        <end position="63"/>
    </location>
</feature>
<dbReference type="Proteomes" id="UP000245383">
    <property type="component" value="Unassembled WGS sequence"/>
</dbReference>
<keyword evidence="3 6" id="KW-0812">Transmembrane</keyword>
<dbReference type="Pfam" id="PF10639">
    <property type="entry name" value="TMEM234"/>
    <property type="match status" value="1"/>
</dbReference>
<dbReference type="PANTHER" id="PTHR28668:SF1">
    <property type="entry name" value="TRANSMEMBRANE PROTEIN 234"/>
    <property type="match status" value="1"/>
</dbReference>
<dbReference type="PANTHER" id="PTHR28668">
    <property type="entry name" value="TRANSMEMBRANE PROTEIN 234"/>
    <property type="match status" value="1"/>
</dbReference>
<evidence type="ECO:0000313" key="7">
    <source>
        <dbReference type="EMBL" id="PVU94825.1"/>
    </source>
</evidence>
<gene>
    <name evidence="7" type="ORF">BB561_002243</name>
</gene>
<dbReference type="EMBL" id="MBFR01000073">
    <property type="protein sequence ID" value="PVU94825.1"/>
    <property type="molecule type" value="Genomic_DNA"/>
</dbReference>
<keyword evidence="5 6" id="KW-0472">Membrane</keyword>
<dbReference type="InterPro" id="IPR037185">
    <property type="entry name" value="EmrE-like"/>
</dbReference>
<comment type="similarity">
    <text evidence="2">Belongs to the TMEM234 family.</text>
</comment>
<dbReference type="AlphaFoldDB" id="A0A2T9YR53"/>
<evidence type="ECO:0000256" key="1">
    <source>
        <dbReference type="ARBA" id="ARBA00004141"/>
    </source>
</evidence>
<dbReference type="SUPFAM" id="SSF103481">
    <property type="entry name" value="Multidrug resistance efflux transporter EmrE"/>
    <property type="match status" value="1"/>
</dbReference>
<evidence type="ECO:0000313" key="8">
    <source>
        <dbReference type="Proteomes" id="UP000245383"/>
    </source>
</evidence>
<evidence type="ECO:0008006" key="9">
    <source>
        <dbReference type="Google" id="ProtNLM"/>
    </source>
</evidence>
<protein>
    <recommendedName>
        <fullName evidence="9">EamA domain-containing protein</fullName>
    </recommendedName>
</protein>
<organism evidence="7 8">
    <name type="scientific">Smittium simulii</name>
    <dbReference type="NCBI Taxonomy" id="133385"/>
    <lineage>
        <taxon>Eukaryota</taxon>
        <taxon>Fungi</taxon>
        <taxon>Fungi incertae sedis</taxon>
        <taxon>Zoopagomycota</taxon>
        <taxon>Kickxellomycotina</taxon>
        <taxon>Harpellomycetes</taxon>
        <taxon>Harpellales</taxon>
        <taxon>Legeriomycetaceae</taxon>
        <taxon>Smittium</taxon>
    </lineage>
</organism>
<evidence type="ECO:0000256" key="5">
    <source>
        <dbReference type="ARBA" id="ARBA00023136"/>
    </source>
</evidence>
<feature type="transmembrane region" description="Helical" evidence="6">
    <location>
        <begin position="83"/>
        <end position="104"/>
    </location>
</feature>
<dbReference type="InterPro" id="IPR018908">
    <property type="entry name" value="TMEM234"/>
</dbReference>
<reference evidence="7 8" key="1">
    <citation type="journal article" date="2018" name="MBio">
        <title>Comparative Genomics Reveals the Core Gene Toolbox for the Fungus-Insect Symbiosis.</title>
        <authorList>
            <person name="Wang Y."/>
            <person name="Stata M."/>
            <person name="Wang W."/>
            <person name="Stajich J.E."/>
            <person name="White M.M."/>
            <person name="Moncalvo J.M."/>
        </authorList>
    </citation>
    <scope>NUCLEOTIDE SEQUENCE [LARGE SCALE GENOMIC DNA]</scope>
    <source>
        <strain evidence="7 8">SWE-8-4</strain>
    </source>
</reference>
<dbReference type="Gene3D" id="1.10.3730.20">
    <property type="match status" value="1"/>
</dbReference>
<dbReference type="OrthoDB" id="43458at2759"/>
<keyword evidence="4 6" id="KW-1133">Transmembrane helix</keyword>
<name>A0A2T9YR53_9FUNG</name>
<feature type="transmembrane region" description="Helical" evidence="6">
    <location>
        <begin position="12"/>
        <end position="33"/>
    </location>
</feature>
<keyword evidence="8" id="KW-1185">Reference proteome</keyword>
<evidence type="ECO:0000256" key="3">
    <source>
        <dbReference type="ARBA" id="ARBA00022692"/>
    </source>
</evidence>
<dbReference type="GO" id="GO:0016020">
    <property type="term" value="C:membrane"/>
    <property type="evidence" value="ECO:0007669"/>
    <property type="project" value="UniProtKB-SubCell"/>
</dbReference>
<comment type="caution">
    <text evidence="7">The sequence shown here is derived from an EMBL/GenBank/DDBJ whole genome shotgun (WGS) entry which is preliminary data.</text>
</comment>
<sequence>MLPTFFSSSFGFVLTAICWGCTNPFIKAGAVGIQNIKKTSFLEQLFFEFVFLVTNWKYVLPLLLNLSGSAVYYLTLADADITIAVPIVNSLALAFTQLVEIFIFNKVSSKAELLGICIVIAGVFLCIND</sequence>